<comment type="similarity">
    <text evidence="1 2">Belongs to the UPF0235 family.</text>
</comment>
<sequence length="120" mass="12578">MDERASCFRQTKDGLEIFVRLTPSSSKDAVEGTEQGSDGRSYLKARVRAVPEDGKANRALEKLMAKGLGVAQRDVSVVSGTTSRLKTVLVTGKAQDLVAGLNAILGESARGGGSEEGDVP</sequence>
<dbReference type="InterPro" id="IPR036591">
    <property type="entry name" value="YggU-like_sf"/>
</dbReference>
<dbReference type="Proteomes" id="UP001149009">
    <property type="component" value="Unassembled WGS sequence"/>
</dbReference>
<reference evidence="3" key="1">
    <citation type="submission" date="2022-08" db="EMBL/GenBank/DDBJ databases">
        <title>Chelativorans sichuanense sp. nov., a paraffin oil-degrading bacterium isolated from a mixture of oil-based drill cuttings and paddy soil.</title>
        <authorList>
            <person name="Yu J."/>
            <person name="Liu H."/>
            <person name="Chen Q."/>
        </authorList>
    </citation>
    <scope>NUCLEOTIDE SEQUENCE</scope>
    <source>
        <strain evidence="3">SCAU 2101</strain>
    </source>
</reference>
<keyword evidence="4" id="KW-1185">Reference proteome</keyword>
<dbReference type="Gene3D" id="3.30.1200.10">
    <property type="entry name" value="YggU-like"/>
    <property type="match status" value="1"/>
</dbReference>
<organism evidence="3 4">
    <name type="scientific">Chelativorans petroleitrophicus</name>
    <dbReference type="NCBI Taxonomy" id="2975484"/>
    <lineage>
        <taxon>Bacteria</taxon>
        <taxon>Pseudomonadati</taxon>
        <taxon>Pseudomonadota</taxon>
        <taxon>Alphaproteobacteria</taxon>
        <taxon>Hyphomicrobiales</taxon>
        <taxon>Phyllobacteriaceae</taxon>
        <taxon>Chelativorans</taxon>
    </lineage>
</organism>
<evidence type="ECO:0000313" key="3">
    <source>
        <dbReference type="EMBL" id="MCT8988744.1"/>
    </source>
</evidence>
<gene>
    <name evidence="3" type="ORF">NYR54_00325</name>
</gene>
<name>A0A9X3AYW4_9HYPH</name>
<dbReference type="EMBL" id="JAODNV010000001">
    <property type="protein sequence ID" value="MCT8988744.1"/>
    <property type="molecule type" value="Genomic_DNA"/>
</dbReference>
<dbReference type="NCBIfam" id="NF002348">
    <property type="entry name" value="PRK01310.1"/>
    <property type="match status" value="1"/>
</dbReference>
<dbReference type="GO" id="GO:0005737">
    <property type="term" value="C:cytoplasm"/>
    <property type="evidence" value="ECO:0007669"/>
    <property type="project" value="TreeGrafter"/>
</dbReference>
<dbReference type="AlphaFoldDB" id="A0A9X3AYW4"/>
<dbReference type="InterPro" id="IPR003746">
    <property type="entry name" value="DUF167"/>
</dbReference>
<dbReference type="PANTHER" id="PTHR13420">
    <property type="entry name" value="UPF0235 PROTEIN C15ORF40"/>
    <property type="match status" value="1"/>
</dbReference>
<dbReference type="SMART" id="SM01152">
    <property type="entry name" value="DUF167"/>
    <property type="match status" value="1"/>
</dbReference>
<comment type="caution">
    <text evidence="3">The sequence shown here is derived from an EMBL/GenBank/DDBJ whole genome shotgun (WGS) entry which is preliminary data.</text>
</comment>
<evidence type="ECO:0000256" key="2">
    <source>
        <dbReference type="HAMAP-Rule" id="MF_00634"/>
    </source>
</evidence>
<proteinExistence type="inferred from homology"/>
<evidence type="ECO:0000256" key="1">
    <source>
        <dbReference type="ARBA" id="ARBA00010364"/>
    </source>
</evidence>
<dbReference type="Pfam" id="PF02594">
    <property type="entry name" value="DUF167"/>
    <property type="match status" value="1"/>
</dbReference>
<dbReference type="RefSeq" id="WP_261513352.1">
    <property type="nucleotide sequence ID" value="NZ_JAODNV010000001.1"/>
</dbReference>
<accession>A0A9X3AYW4</accession>
<dbReference type="PANTHER" id="PTHR13420:SF7">
    <property type="entry name" value="UPF0235 PROTEIN C15ORF40"/>
    <property type="match status" value="1"/>
</dbReference>
<evidence type="ECO:0000313" key="4">
    <source>
        <dbReference type="Proteomes" id="UP001149009"/>
    </source>
</evidence>
<dbReference type="NCBIfam" id="TIGR00251">
    <property type="entry name" value="DUF167 family protein"/>
    <property type="match status" value="1"/>
</dbReference>
<dbReference type="HAMAP" id="MF_00634">
    <property type="entry name" value="UPF0235"/>
    <property type="match status" value="1"/>
</dbReference>
<protein>
    <recommendedName>
        <fullName evidence="2">UPF0235 protein NYR54_00325</fullName>
    </recommendedName>
</protein>
<dbReference type="SUPFAM" id="SSF69786">
    <property type="entry name" value="YggU-like"/>
    <property type="match status" value="1"/>
</dbReference>